<keyword evidence="3" id="KW-1185">Reference proteome</keyword>
<protein>
    <submittedName>
        <fullName evidence="2">Uncharacterized protein</fullName>
    </submittedName>
</protein>
<reference evidence="2 3" key="1">
    <citation type="submission" date="2016-10" db="EMBL/GenBank/DDBJ databases">
        <authorList>
            <person name="de Groot N.N."/>
        </authorList>
    </citation>
    <scope>NUCLEOTIDE SEQUENCE [LARGE SCALE GENOMIC DNA]</scope>
    <source>
        <strain evidence="2 3">JCM 11308</strain>
    </source>
</reference>
<keyword evidence="1" id="KW-0472">Membrane</keyword>
<dbReference type="AlphaFoldDB" id="A0A1G7DH21"/>
<feature type="transmembrane region" description="Helical" evidence="1">
    <location>
        <begin position="30"/>
        <end position="47"/>
    </location>
</feature>
<evidence type="ECO:0000313" key="2">
    <source>
        <dbReference type="EMBL" id="SDE50888.1"/>
    </source>
</evidence>
<keyword evidence="1" id="KW-1133">Transmembrane helix</keyword>
<dbReference type="EMBL" id="FNAB01000019">
    <property type="protein sequence ID" value="SDE50888.1"/>
    <property type="molecule type" value="Genomic_DNA"/>
</dbReference>
<dbReference type="STRING" id="168276.SAMN05444580_11949"/>
<evidence type="ECO:0000313" key="3">
    <source>
        <dbReference type="Proteomes" id="UP000199417"/>
    </source>
</evidence>
<keyword evidence="1" id="KW-0812">Transmembrane</keyword>
<evidence type="ECO:0000256" key="1">
    <source>
        <dbReference type="SAM" id="Phobius"/>
    </source>
</evidence>
<name>A0A1G7DH21_9NOCA</name>
<gene>
    <name evidence="2" type="ORF">SAMN05444580_11949</name>
</gene>
<organism evidence="2 3">
    <name type="scientific">Rhodococcus tukisamuensis</name>
    <dbReference type="NCBI Taxonomy" id="168276"/>
    <lineage>
        <taxon>Bacteria</taxon>
        <taxon>Bacillati</taxon>
        <taxon>Actinomycetota</taxon>
        <taxon>Actinomycetes</taxon>
        <taxon>Mycobacteriales</taxon>
        <taxon>Nocardiaceae</taxon>
        <taxon>Rhodococcus</taxon>
    </lineage>
</organism>
<sequence>MLIGLLGFFTVMTFLAVVVGIVRGEPGATPSLVLLGLVVALALAVRARSRT</sequence>
<dbReference type="Proteomes" id="UP000199417">
    <property type="component" value="Unassembled WGS sequence"/>
</dbReference>
<accession>A0A1G7DH21</accession>
<proteinExistence type="predicted"/>